<gene>
    <name evidence="14" type="primary">100637159</name>
</gene>
<dbReference type="SMART" id="SM00320">
    <property type="entry name" value="WD40"/>
    <property type="match status" value="4"/>
</dbReference>
<dbReference type="PANTHER" id="PTHR11024">
    <property type="entry name" value="NUCLEAR PORE COMPLEX PROTEIN SEC13 / SEH1 FAMILY MEMBER"/>
    <property type="match status" value="1"/>
</dbReference>
<dbReference type="KEGG" id="aqu:100637159"/>
<dbReference type="InterPro" id="IPR015943">
    <property type="entry name" value="WD40/YVTN_repeat-like_dom_sf"/>
</dbReference>
<proteinExistence type="inferred from homology"/>
<evidence type="ECO:0000256" key="3">
    <source>
        <dbReference type="ARBA" id="ARBA00010102"/>
    </source>
</evidence>
<keyword evidence="11" id="KW-0539">Nucleus</keyword>
<accession>A0A1X7VDF2</accession>
<dbReference type="PANTHER" id="PTHR11024:SF3">
    <property type="entry name" value="NUCLEOPORIN SEH1"/>
    <property type="match status" value="1"/>
</dbReference>
<dbReference type="PROSITE" id="PS50294">
    <property type="entry name" value="WD_REPEATS_REGION"/>
    <property type="match status" value="1"/>
</dbReference>
<evidence type="ECO:0000256" key="9">
    <source>
        <dbReference type="ARBA" id="ARBA00022927"/>
    </source>
</evidence>
<dbReference type="Gene3D" id="2.130.10.10">
    <property type="entry name" value="YVTN repeat-like/Quinoprotein amine dehydrogenase"/>
    <property type="match status" value="1"/>
</dbReference>
<dbReference type="InterPro" id="IPR020472">
    <property type="entry name" value="WD40_PAC1"/>
</dbReference>
<dbReference type="InterPro" id="IPR037363">
    <property type="entry name" value="Sec13/Seh1_fam"/>
</dbReference>
<keyword evidence="5 13" id="KW-0853">WD repeat</keyword>
<evidence type="ECO:0000256" key="12">
    <source>
        <dbReference type="ARBA" id="ARBA00023306"/>
    </source>
</evidence>
<keyword evidence="8" id="KW-0498">Mitosis</keyword>
<evidence type="ECO:0000256" key="13">
    <source>
        <dbReference type="PROSITE-ProRule" id="PRU00221"/>
    </source>
</evidence>
<dbReference type="InterPro" id="IPR036322">
    <property type="entry name" value="WD40_repeat_dom_sf"/>
</dbReference>
<keyword evidence="7" id="KW-0677">Repeat</keyword>
<dbReference type="InterPro" id="IPR001680">
    <property type="entry name" value="WD40_rpt"/>
</dbReference>
<name>A0A1X7VDF2_AMPQE</name>
<dbReference type="OrthoDB" id="364224at2759"/>
<evidence type="ECO:0000256" key="11">
    <source>
        <dbReference type="ARBA" id="ARBA00023242"/>
    </source>
</evidence>
<dbReference type="InterPro" id="IPR019775">
    <property type="entry name" value="WD40_repeat_CS"/>
</dbReference>
<dbReference type="GO" id="GO:1904263">
    <property type="term" value="P:positive regulation of TORC1 signaling"/>
    <property type="evidence" value="ECO:0007669"/>
    <property type="project" value="TreeGrafter"/>
</dbReference>
<dbReference type="PRINTS" id="PR00320">
    <property type="entry name" value="GPROTEINBRPT"/>
</dbReference>
<evidence type="ECO:0000313" key="15">
    <source>
        <dbReference type="Proteomes" id="UP000007879"/>
    </source>
</evidence>
<dbReference type="STRING" id="400682.A0A1X7VDF2"/>
<evidence type="ECO:0000256" key="10">
    <source>
        <dbReference type="ARBA" id="ARBA00023228"/>
    </source>
</evidence>
<comment type="subcellular location">
    <subcellularLocation>
        <location evidence="2">Lysosome</location>
    </subcellularLocation>
    <subcellularLocation>
        <location evidence="1">Nucleus envelope</location>
    </subcellularLocation>
</comment>
<sequence length="359" mass="39577">MFTSKKLSASHKDLIHDVSYDFYGRRLATCSSDQTVQVWDLDSDEQWKPTAQWKSHSGSVWRVTWAHPEFGQVLATCSFDRTVAIWEEQVNERKTGQSSSETHWVLKASLVDSRTSVNDVKFAPRHLGLMLATCSSDGKLRIYEAPDVMNLSQWPLMHVLSCKIGTSCLSWNPSRAHPPMIIIGTDDPSQAATTHIQIFEFSGDPKKWINIHSIVGVVFEPVHDIAFAPNLGRTHHILAIASKDVDIIHLVPEGTDSSGHTKLEVRTPAQLDHKGSQVWRVEWNVTGTILATAADDGCIRLHKANYQGTWQCISSFHGDGSVSTPAPIPPLAGTPSATSSATALSAMGNSHLWRELGDL</sequence>
<dbReference type="PROSITE" id="PS50082">
    <property type="entry name" value="WD_REPEATS_2"/>
    <property type="match status" value="2"/>
</dbReference>
<dbReference type="OMA" id="NAPTRRW"/>
<keyword evidence="10" id="KW-0458">Lysosome</keyword>
<dbReference type="FunFam" id="2.130.10.10:FF:000063">
    <property type="entry name" value="SEH1 like nucleoporin"/>
    <property type="match status" value="1"/>
</dbReference>
<dbReference type="AlphaFoldDB" id="A0A1X7VDF2"/>
<evidence type="ECO:0000256" key="2">
    <source>
        <dbReference type="ARBA" id="ARBA00004371"/>
    </source>
</evidence>
<evidence type="ECO:0000256" key="8">
    <source>
        <dbReference type="ARBA" id="ARBA00022776"/>
    </source>
</evidence>
<dbReference type="EnsemblMetazoa" id="XM_003384569.3">
    <property type="protein sequence ID" value="XP_003384617.1"/>
    <property type="gene ID" value="LOC100637159"/>
</dbReference>
<dbReference type="GO" id="GO:0005764">
    <property type="term" value="C:lysosome"/>
    <property type="evidence" value="ECO:0007669"/>
    <property type="project" value="UniProtKB-SubCell"/>
</dbReference>
<protein>
    <submittedName>
        <fullName evidence="14">Uncharacterized protein</fullName>
    </submittedName>
</protein>
<reference evidence="14" key="2">
    <citation type="submission" date="2017-05" db="UniProtKB">
        <authorList>
            <consortium name="EnsemblMetazoa"/>
        </authorList>
    </citation>
    <scope>IDENTIFICATION</scope>
</reference>
<keyword evidence="12" id="KW-0131">Cell cycle</keyword>
<dbReference type="InParanoid" id="A0A1X7VDF2"/>
<dbReference type="GO" id="GO:0005198">
    <property type="term" value="F:structural molecule activity"/>
    <property type="evidence" value="ECO:0007669"/>
    <property type="project" value="InterPro"/>
</dbReference>
<dbReference type="GO" id="GO:0031080">
    <property type="term" value="C:nuclear pore outer ring"/>
    <property type="evidence" value="ECO:0007669"/>
    <property type="project" value="TreeGrafter"/>
</dbReference>
<dbReference type="GO" id="GO:0051301">
    <property type="term" value="P:cell division"/>
    <property type="evidence" value="ECO:0007669"/>
    <property type="project" value="UniProtKB-KW"/>
</dbReference>
<evidence type="ECO:0000256" key="4">
    <source>
        <dbReference type="ARBA" id="ARBA00022448"/>
    </source>
</evidence>
<dbReference type="Proteomes" id="UP000007879">
    <property type="component" value="Unassembled WGS sequence"/>
</dbReference>
<reference evidence="15" key="1">
    <citation type="journal article" date="2010" name="Nature">
        <title>The Amphimedon queenslandica genome and the evolution of animal complexity.</title>
        <authorList>
            <person name="Srivastava M."/>
            <person name="Simakov O."/>
            <person name="Chapman J."/>
            <person name="Fahey B."/>
            <person name="Gauthier M.E."/>
            <person name="Mitros T."/>
            <person name="Richards G.S."/>
            <person name="Conaco C."/>
            <person name="Dacre M."/>
            <person name="Hellsten U."/>
            <person name="Larroux C."/>
            <person name="Putnam N.H."/>
            <person name="Stanke M."/>
            <person name="Adamska M."/>
            <person name="Darling A."/>
            <person name="Degnan S.M."/>
            <person name="Oakley T.H."/>
            <person name="Plachetzki D.C."/>
            <person name="Zhai Y."/>
            <person name="Adamski M."/>
            <person name="Calcino A."/>
            <person name="Cummins S.F."/>
            <person name="Goodstein D.M."/>
            <person name="Harris C."/>
            <person name="Jackson D.J."/>
            <person name="Leys S.P."/>
            <person name="Shu S."/>
            <person name="Woodcroft B.J."/>
            <person name="Vervoort M."/>
            <person name="Kosik K.S."/>
            <person name="Manning G."/>
            <person name="Degnan B.M."/>
            <person name="Rokhsar D.S."/>
        </authorList>
    </citation>
    <scope>NUCLEOTIDE SEQUENCE [LARGE SCALE GENOMIC DNA]</scope>
</reference>
<dbReference type="GO" id="GO:0034198">
    <property type="term" value="P:cellular response to amino acid starvation"/>
    <property type="evidence" value="ECO:0007669"/>
    <property type="project" value="TreeGrafter"/>
</dbReference>
<dbReference type="PROSITE" id="PS00678">
    <property type="entry name" value="WD_REPEATS_1"/>
    <property type="match status" value="1"/>
</dbReference>
<evidence type="ECO:0000256" key="5">
    <source>
        <dbReference type="ARBA" id="ARBA00022574"/>
    </source>
</evidence>
<comment type="similarity">
    <text evidence="3">Belongs to the WD repeat SEC13 family.</text>
</comment>
<keyword evidence="6" id="KW-0132">Cell division</keyword>
<evidence type="ECO:0000256" key="1">
    <source>
        <dbReference type="ARBA" id="ARBA00004259"/>
    </source>
</evidence>
<keyword evidence="4" id="KW-0813">Transport</keyword>
<evidence type="ECO:0000313" key="14">
    <source>
        <dbReference type="EnsemblMetazoa" id="Aqu2.1.38330_001"/>
    </source>
</evidence>
<evidence type="ECO:0000256" key="7">
    <source>
        <dbReference type="ARBA" id="ARBA00022737"/>
    </source>
</evidence>
<dbReference type="Pfam" id="PF00400">
    <property type="entry name" value="WD40"/>
    <property type="match status" value="4"/>
</dbReference>
<dbReference type="EnsemblMetazoa" id="Aqu2.1.38330_001">
    <property type="protein sequence ID" value="Aqu2.1.38330_001"/>
    <property type="gene ID" value="Aqu2.1.38330"/>
</dbReference>
<dbReference type="GO" id="GO:0015031">
    <property type="term" value="P:protein transport"/>
    <property type="evidence" value="ECO:0007669"/>
    <property type="project" value="UniProtKB-KW"/>
</dbReference>
<keyword evidence="9" id="KW-0653">Protein transport</keyword>
<organism evidence="14">
    <name type="scientific">Amphimedon queenslandica</name>
    <name type="common">Sponge</name>
    <dbReference type="NCBI Taxonomy" id="400682"/>
    <lineage>
        <taxon>Eukaryota</taxon>
        <taxon>Metazoa</taxon>
        <taxon>Porifera</taxon>
        <taxon>Demospongiae</taxon>
        <taxon>Heteroscleromorpha</taxon>
        <taxon>Haplosclerida</taxon>
        <taxon>Niphatidae</taxon>
        <taxon>Amphimedon</taxon>
    </lineage>
</organism>
<dbReference type="GO" id="GO:0035859">
    <property type="term" value="C:Seh1-associated complex"/>
    <property type="evidence" value="ECO:0007669"/>
    <property type="project" value="TreeGrafter"/>
</dbReference>
<dbReference type="SUPFAM" id="SSF50978">
    <property type="entry name" value="WD40 repeat-like"/>
    <property type="match status" value="1"/>
</dbReference>
<feature type="repeat" description="WD" evidence="13">
    <location>
        <begin position="8"/>
        <end position="49"/>
    </location>
</feature>
<dbReference type="eggNOG" id="KOG2445">
    <property type="taxonomic scope" value="Eukaryota"/>
</dbReference>
<keyword evidence="15" id="KW-1185">Reference proteome</keyword>
<feature type="repeat" description="WD" evidence="13">
    <location>
        <begin position="53"/>
        <end position="87"/>
    </location>
</feature>
<evidence type="ECO:0000256" key="6">
    <source>
        <dbReference type="ARBA" id="ARBA00022618"/>
    </source>
</evidence>